<dbReference type="Gene3D" id="4.10.1240.10">
    <property type="entry name" value="GPCR, family 2, extracellular hormone receptor domain"/>
    <property type="match status" value="1"/>
</dbReference>
<dbReference type="GeneTree" id="ENSGT00940000174427"/>
<feature type="chain" id="PRO_5035151778" description="G-protein coupled receptors family 2 profile 1 domain-containing protein" evidence="3">
    <location>
        <begin position="20"/>
        <end position="434"/>
    </location>
</feature>
<dbReference type="GO" id="GO:0004930">
    <property type="term" value="F:G protein-coupled receptor activity"/>
    <property type="evidence" value="ECO:0007669"/>
    <property type="project" value="InterPro"/>
</dbReference>
<dbReference type="InterPro" id="IPR036445">
    <property type="entry name" value="GPCR_2_extracell_dom_sf"/>
</dbReference>
<feature type="domain" description="G-protein coupled receptors family 2 profile 1" evidence="4">
    <location>
        <begin position="13"/>
        <end position="107"/>
    </location>
</feature>
<evidence type="ECO:0000259" key="4">
    <source>
        <dbReference type="PROSITE" id="PS50227"/>
    </source>
</evidence>
<keyword evidence="1 3" id="KW-0732">Signal</keyword>
<evidence type="ECO:0000256" key="3">
    <source>
        <dbReference type="SAM" id="SignalP"/>
    </source>
</evidence>
<reference evidence="5" key="3">
    <citation type="submission" date="2025-09" db="UniProtKB">
        <authorList>
            <consortium name="Ensembl"/>
        </authorList>
    </citation>
    <scope>IDENTIFICATION</scope>
</reference>
<dbReference type="PRINTS" id="PR01279">
    <property type="entry name" value="CRFRECEPTOR"/>
</dbReference>
<keyword evidence="6" id="KW-1185">Reference proteome</keyword>
<evidence type="ECO:0000313" key="6">
    <source>
        <dbReference type="Proteomes" id="UP000028761"/>
    </source>
</evidence>
<evidence type="ECO:0000313" key="5">
    <source>
        <dbReference type="Ensembl" id="ENSPANP00000049387.1"/>
    </source>
</evidence>
<protein>
    <recommendedName>
        <fullName evidence="4">G-protein coupled receptors family 2 profile 1 domain-containing protein</fullName>
    </recommendedName>
</protein>
<dbReference type="SMART" id="SM00008">
    <property type="entry name" value="HormR"/>
    <property type="match status" value="1"/>
</dbReference>
<reference evidence="5 6" key="1">
    <citation type="submission" date="2012-03" db="EMBL/GenBank/DDBJ databases">
        <title>Whole Genome Assembly of Papio anubis.</title>
        <authorList>
            <person name="Liu Y.L."/>
            <person name="Abraham K.A."/>
            <person name="Akbar H.A."/>
            <person name="Ali S.A."/>
            <person name="Anosike U.A."/>
            <person name="Aqrawi P.A."/>
            <person name="Arias F.A."/>
            <person name="Attaway T.A."/>
            <person name="Awwad R.A."/>
            <person name="Babu C.B."/>
            <person name="Bandaranaike D.B."/>
            <person name="Battles P.B."/>
            <person name="Bell A.B."/>
            <person name="Beltran B.B."/>
            <person name="Berhane-Mersha D.B."/>
            <person name="Bess C.B."/>
            <person name="Bickham C.B."/>
            <person name="Bolden T.B."/>
            <person name="Carter K.C."/>
            <person name="Chau D.C."/>
            <person name="Chavez A.C."/>
            <person name="Clerc-Blankenburg K.C."/>
            <person name="Coyle M.C."/>
            <person name="Dao M.D."/>
            <person name="Davila M.L.D."/>
            <person name="Davy-Carroll L.D."/>
            <person name="Denson S.D."/>
            <person name="Dinh H.D."/>
            <person name="Fernandez S.F."/>
            <person name="Fernando P.F."/>
            <person name="Forbes L.F."/>
            <person name="Francis C.F."/>
            <person name="Francisco L.F."/>
            <person name="Fu Q.F."/>
            <person name="Garcia-Iii R.G."/>
            <person name="Garrett T.G."/>
            <person name="Gross S.G."/>
            <person name="Gubbala S.G."/>
            <person name="Hirani K.H."/>
            <person name="Hogues M.H."/>
            <person name="Hollins B.H."/>
            <person name="Jackson L.J."/>
            <person name="Javaid M.J."/>
            <person name="Jhangiani S.J."/>
            <person name="Johnson A.J."/>
            <person name="Johnson B.J."/>
            <person name="Jones J.J."/>
            <person name="Joshi V.J."/>
            <person name="Kalu J.K."/>
            <person name="Khan N.K."/>
            <person name="Korchina V.K."/>
            <person name="Kovar C.K."/>
            <person name="Lago L.L."/>
            <person name="Lara F.L."/>
            <person name="Le T.-K.L."/>
            <person name="Lee S.L."/>
            <person name="Legall-Iii F.L."/>
            <person name="Lemon S.L."/>
            <person name="Liu J.L."/>
            <person name="Liu Y.-S.L."/>
            <person name="Liyanage D.L."/>
            <person name="Lopez J.L."/>
            <person name="Lorensuhewa L.L."/>
            <person name="Mata R.M."/>
            <person name="Mathew T.M."/>
            <person name="Mercado C.M."/>
            <person name="Mercado I.M."/>
            <person name="Morales K.M."/>
            <person name="Morgan M.M."/>
            <person name="Munidasa M.M."/>
            <person name="Ngo D.N."/>
            <person name="Nguyen L.N."/>
            <person name="Nguyen T.N."/>
            <person name="Nguyen N.N."/>
            <person name="Obregon M.O."/>
            <person name="Okwuonu G.O."/>
            <person name="Ongeri F.O."/>
            <person name="Onwere C.O."/>
            <person name="Osifeso I.O."/>
            <person name="Parra A.P."/>
            <person name="Patil S.P."/>
            <person name="Perez A.P."/>
            <person name="Perez Y.P."/>
            <person name="Pham C.P."/>
            <person name="Pu L.-L.P."/>
            <person name="Puazo M.P."/>
            <person name="Quiroz J.Q."/>
            <person name="Rouhana J.R."/>
            <person name="Ruiz M.R."/>
            <person name="Ruiz S.-J.R."/>
            <person name="Saada N.S."/>
            <person name="Santibanez J.S."/>
            <person name="Scheel M.S."/>
            <person name="Schneider B.S."/>
            <person name="Simmons D.S."/>
            <person name="Sisson I.S."/>
            <person name="Tang L.-Y.T."/>
            <person name="Thornton R.T."/>
            <person name="Tisius J.T."/>
            <person name="Toledanes G.T."/>
            <person name="Trejos Z.T."/>
            <person name="Usmani K.U."/>
            <person name="Varghese R.V."/>
            <person name="Vattathil S.V."/>
            <person name="Vee V.V."/>
            <person name="Walker D.W."/>
            <person name="Weissenberger G.W."/>
            <person name="White C.W."/>
            <person name="Williams A.W."/>
            <person name="Woodworth J.W."/>
            <person name="Wright R.W."/>
            <person name="Zhu Y.Z."/>
            <person name="Han Y.H."/>
            <person name="Newsham I.N."/>
            <person name="Nazareth L.N."/>
            <person name="Worley K.W."/>
            <person name="Muzny D.M."/>
            <person name="Rogers J.R."/>
            <person name="Gibbs R.G."/>
        </authorList>
    </citation>
    <scope>NUCLEOTIDE SEQUENCE [LARGE SCALE GENOMIC DNA]</scope>
</reference>
<dbReference type="InterPro" id="IPR003051">
    <property type="entry name" value="GPCR_2_CRF_rcpt"/>
</dbReference>
<feature type="signal peptide" evidence="3">
    <location>
        <begin position="1"/>
        <end position="19"/>
    </location>
</feature>
<dbReference type="InterPro" id="IPR001879">
    <property type="entry name" value="GPCR_2_extracellular_dom"/>
</dbReference>
<dbReference type="AlphaFoldDB" id="A0A8I5N7G7"/>
<organism evidence="5 6">
    <name type="scientific">Papio anubis</name>
    <name type="common">Olive baboon</name>
    <dbReference type="NCBI Taxonomy" id="9555"/>
    <lineage>
        <taxon>Eukaryota</taxon>
        <taxon>Metazoa</taxon>
        <taxon>Chordata</taxon>
        <taxon>Craniata</taxon>
        <taxon>Vertebrata</taxon>
        <taxon>Euteleostomi</taxon>
        <taxon>Mammalia</taxon>
        <taxon>Eutheria</taxon>
        <taxon>Euarchontoglires</taxon>
        <taxon>Primates</taxon>
        <taxon>Haplorrhini</taxon>
        <taxon>Catarrhini</taxon>
        <taxon>Cercopithecidae</taxon>
        <taxon>Cercopithecinae</taxon>
        <taxon>Papio</taxon>
    </lineage>
</organism>
<feature type="region of interest" description="Disordered" evidence="2">
    <location>
        <begin position="237"/>
        <end position="293"/>
    </location>
</feature>
<dbReference type="InterPro" id="IPR017983">
    <property type="entry name" value="GPCR_2_secretin-like_CS"/>
</dbReference>
<sequence length="434" mass="46204">MDAALLHSLLEVNCSLALAEELLLDGWGPPLDPEGPYSYCNTTLDQIGTCWPRSAAGALVERPCPEYFNGVKYNTTHQFHISVQHRQDPNDKVTCVHHIRDNPVQEGGEGHPGAPAPPGHHLHALLCQSRGGRPVADRVHLFQLLPAVVPGFLRVCLLLLLQWRGALGCEEEVAPLAGPSLPSSPRGPGHVHPYITHTDQLPQHQADGGRVTPQVAHLCSSPVLHFLPLGSPCWAGSGGAGNGRGETSSPAWQERRGAAAKGDSKGQGPVGTARFSARGSRGNSQDPLRRAGQMSAGICPSQPLWPEPHCREGTEAQSREGPVQHTQLFIVADTGLPCPTHGASSQVTVWPCASPWPPHSVVPLQLGGVCQLEQRISLAALSQALSPREAHLCPTLVPLSPPQPSSRLRGSMKDAGFQAWLPLLGDPFSAYSAD</sequence>
<evidence type="ECO:0000256" key="2">
    <source>
        <dbReference type="SAM" id="MobiDB-lite"/>
    </source>
</evidence>
<evidence type="ECO:0000256" key="1">
    <source>
        <dbReference type="ARBA" id="ARBA00022729"/>
    </source>
</evidence>
<dbReference type="PROSITE" id="PS00649">
    <property type="entry name" value="G_PROTEIN_RECEP_F2_1"/>
    <property type="match status" value="1"/>
</dbReference>
<dbReference type="SUPFAM" id="SSF111418">
    <property type="entry name" value="Hormone receptor domain"/>
    <property type="match status" value="1"/>
</dbReference>
<reference evidence="5" key="2">
    <citation type="submission" date="2025-08" db="UniProtKB">
        <authorList>
            <consortium name="Ensembl"/>
        </authorList>
    </citation>
    <scope>IDENTIFICATION</scope>
</reference>
<dbReference type="GO" id="GO:0016020">
    <property type="term" value="C:membrane"/>
    <property type="evidence" value="ECO:0007669"/>
    <property type="project" value="InterPro"/>
</dbReference>
<dbReference type="Pfam" id="PF02793">
    <property type="entry name" value="HRM"/>
    <property type="match status" value="1"/>
</dbReference>
<accession>A0A8I5N7G7</accession>
<feature type="region of interest" description="Disordered" evidence="2">
    <location>
        <begin position="103"/>
        <end position="122"/>
    </location>
</feature>
<proteinExistence type="predicted"/>
<dbReference type="Proteomes" id="UP000028761">
    <property type="component" value="Chromosome 4"/>
</dbReference>
<dbReference type="PROSITE" id="PS50227">
    <property type="entry name" value="G_PROTEIN_RECEP_F2_3"/>
    <property type="match status" value="1"/>
</dbReference>
<dbReference type="Ensembl" id="ENSPANT00000077003.1">
    <property type="protein sequence ID" value="ENSPANP00000049387.1"/>
    <property type="gene ID" value="ENSPANG00000020688.3"/>
</dbReference>
<name>A0A8I5N7G7_PAPAN</name>